<dbReference type="InterPro" id="IPR013223">
    <property type="entry name" value="RNase_B_OB_dom"/>
</dbReference>
<dbReference type="EC" id="3.1.13.1" evidence="8"/>
<dbReference type="PANTHER" id="PTHR23355:SF9">
    <property type="entry name" value="DIS3-LIKE EXONUCLEASE 2"/>
    <property type="match status" value="1"/>
</dbReference>
<accession>A0A7M2X028</accession>
<evidence type="ECO:0000313" key="12">
    <source>
        <dbReference type="Proteomes" id="UP000593765"/>
    </source>
</evidence>
<dbReference type="EMBL" id="CP063458">
    <property type="protein sequence ID" value="QOV91117.1"/>
    <property type="molecule type" value="Genomic_DNA"/>
</dbReference>
<comment type="subcellular location">
    <subcellularLocation>
        <location evidence="2 8">Cytoplasm</location>
    </subcellularLocation>
</comment>
<name>A0A7M2X028_9BACT</name>
<keyword evidence="4 8" id="KW-0540">Nuclease</keyword>
<feature type="compositionally biased region" description="Basic residues" evidence="9">
    <location>
        <begin position="754"/>
        <end position="773"/>
    </location>
</feature>
<evidence type="ECO:0000256" key="8">
    <source>
        <dbReference type="HAMAP-Rule" id="MF_01895"/>
    </source>
</evidence>
<comment type="catalytic activity">
    <reaction evidence="1 8">
        <text>Exonucleolytic cleavage in the 3'- to 5'-direction to yield nucleoside 5'-phosphates.</text>
        <dbReference type="EC" id="3.1.13.1"/>
    </reaction>
</comment>
<dbReference type="InterPro" id="IPR011805">
    <property type="entry name" value="RNase_R"/>
</dbReference>
<dbReference type="Pfam" id="PF00575">
    <property type="entry name" value="S1"/>
    <property type="match status" value="1"/>
</dbReference>
<dbReference type="KEGG" id="hbs:IPV69_07100"/>
<comment type="function">
    <text evidence="8">3'-5' exoribonuclease that releases 5'-nucleoside monophosphates and is involved in maturation of structured RNAs.</text>
</comment>
<feature type="compositionally biased region" description="Basic and acidic residues" evidence="9">
    <location>
        <begin position="741"/>
        <end position="753"/>
    </location>
</feature>
<dbReference type="PROSITE" id="PS50126">
    <property type="entry name" value="S1"/>
    <property type="match status" value="1"/>
</dbReference>
<dbReference type="InterPro" id="IPR050180">
    <property type="entry name" value="RNR_Ribonuclease"/>
</dbReference>
<dbReference type="InterPro" id="IPR040476">
    <property type="entry name" value="CSD2"/>
</dbReference>
<evidence type="ECO:0000256" key="9">
    <source>
        <dbReference type="SAM" id="MobiDB-lite"/>
    </source>
</evidence>
<keyword evidence="6 8" id="KW-0269">Exonuclease</keyword>
<dbReference type="SMART" id="SM00316">
    <property type="entry name" value="S1"/>
    <property type="match status" value="1"/>
</dbReference>
<dbReference type="Pfam" id="PF00773">
    <property type="entry name" value="RNB"/>
    <property type="match status" value="1"/>
</dbReference>
<comment type="similarity">
    <text evidence="8">Belongs to the RNR ribonuclease family. RNase R subfamily.</text>
</comment>
<keyword evidence="3 8" id="KW-0963">Cytoplasm</keyword>
<dbReference type="SUPFAM" id="SSF50249">
    <property type="entry name" value="Nucleic acid-binding proteins"/>
    <property type="match status" value="4"/>
</dbReference>
<gene>
    <name evidence="8 11" type="primary">rnr</name>
    <name evidence="11" type="ORF">IPV69_07100</name>
</gene>
<dbReference type="PANTHER" id="PTHR23355">
    <property type="entry name" value="RIBONUCLEASE"/>
    <property type="match status" value="1"/>
</dbReference>
<evidence type="ECO:0000256" key="4">
    <source>
        <dbReference type="ARBA" id="ARBA00022722"/>
    </source>
</evidence>
<dbReference type="SMART" id="SM00955">
    <property type="entry name" value="RNB"/>
    <property type="match status" value="1"/>
</dbReference>
<dbReference type="NCBIfam" id="TIGR00358">
    <property type="entry name" value="3_prime_RNase"/>
    <property type="match status" value="1"/>
</dbReference>
<dbReference type="AlphaFoldDB" id="A0A7M2X028"/>
<dbReference type="InterPro" id="IPR003029">
    <property type="entry name" value="S1_domain"/>
</dbReference>
<feature type="compositionally biased region" description="Gly residues" evidence="9">
    <location>
        <begin position="776"/>
        <end position="815"/>
    </location>
</feature>
<feature type="domain" description="S1 motif" evidence="10">
    <location>
        <begin position="652"/>
        <end position="733"/>
    </location>
</feature>
<dbReference type="InterPro" id="IPR012340">
    <property type="entry name" value="NA-bd_OB-fold"/>
</dbReference>
<dbReference type="HAMAP" id="MF_01895">
    <property type="entry name" value="RNase_R"/>
    <property type="match status" value="1"/>
</dbReference>
<evidence type="ECO:0000256" key="2">
    <source>
        <dbReference type="ARBA" id="ARBA00004496"/>
    </source>
</evidence>
<organism evidence="11 12">
    <name type="scientific">Humisphaera borealis</name>
    <dbReference type="NCBI Taxonomy" id="2807512"/>
    <lineage>
        <taxon>Bacteria</taxon>
        <taxon>Pseudomonadati</taxon>
        <taxon>Planctomycetota</taxon>
        <taxon>Phycisphaerae</taxon>
        <taxon>Tepidisphaerales</taxon>
        <taxon>Tepidisphaeraceae</taxon>
        <taxon>Humisphaera</taxon>
    </lineage>
</organism>
<evidence type="ECO:0000313" key="11">
    <source>
        <dbReference type="EMBL" id="QOV91117.1"/>
    </source>
</evidence>
<protein>
    <recommendedName>
        <fullName evidence="8">Ribonuclease R</fullName>
        <shortName evidence="8">RNase R</shortName>
        <ecNumber evidence="8">3.1.13.1</ecNumber>
    </recommendedName>
</protein>
<sequence>MSEQLQTKILSHLKSDTYRPAQPRGLAKELEVAHGEDYPAFREALRDLMHAGRVVMGAGGTIVLPVQSTSKNEFVGTYRHNKRGFGFVVPNDPGSHEDLFIPEGQNGGAMTGDQVRAKIVNTERREGRVMYRGQISEILERSNKRFVGTLVKQGHTWLVMPDGNTLTEPILTPDAGSRHIKPGTKVVVDLTQYPAPGVDAQGVIAEVLGKAGEKDVDLKTVMVQYHLPAEFPEEVRAQARRSIDDFNPEAERARRVDLTEEVICTIDPDDAKDYDDAISLRRLENGNMQLGVHIADVSYFVPAGSPLDEEAKERGNSTYFPGHVIPMLPEMLSNGVCSLQEGVPRLCKTAFIEYDQDAKPVGTKFANTVIKSCKRLRYREAQAIIDGADVIPHPEGDKKISDYEPIVVELLLEMNKLSRRLQKRRIAQGQMNLDLPQVELKLDEEGKVVDAVPEDQSFTHTLIEMFMVEANEAVARMLDSLNVPFIRRTHPDPDMTDTDRLRQFVTVAGYKIPKVLDRKAIQTLLQQVKGRPEGFAINLAILKSLTRAEYSPEDIGHYALASTNYCHFTSPIRRYADLTVHRLLDTYFEIRQSGRGAEGKRKKAAMPMDQIPSRDDLVALGKHISFTERRSADAEKELRQIKILELLERDLGEVYTGVITGVANFGIFVQIQPYLIDGLIRYDRLMDDWWDVDERAGCIRGQRTGKVIRIGDVVEAAVAKVDVPRRELDLHIVKILGRPGEPPRPEEPKEKSRTGAKHQKYQHPRGGGKKGAPHARGGGRPGGGGGRSGGGGGGPKRGGGGGGGPKRGGGGRGRR</sequence>
<evidence type="ECO:0000256" key="3">
    <source>
        <dbReference type="ARBA" id="ARBA00022490"/>
    </source>
</evidence>
<evidence type="ECO:0000256" key="7">
    <source>
        <dbReference type="ARBA" id="ARBA00022884"/>
    </source>
</evidence>
<dbReference type="GO" id="GO:0006402">
    <property type="term" value="P:mRNA catabolic process"/>
    <property type="evidence" value="ECO:0007669"/>
    <property type="project" value="TreeGrafter"/>
</dbReference>
<evidence type="ECO:0000259" key="10">
    <source>
        <dbReference type="PROSITE" id="PS50126"/>
    </source>
</evidence>
<dbReference type="Proteomes" id="UP000593765">
    <property type="component" value="Chromosome"/>
</dbReference>
<evidence type="ECO:0000256" key="6">
    <source>
        <dbReference type="ARBA" id="ARBA00022839"/>
    </source>
</evidence>
<dbReference type="Pfam" id="PF17876">
    <property type="entry name" value="CSD2"/>
    <property type="match status" value="1"/>
</dbReference>
<dbReference type="Gene3D" id="2.40.50.140">
    <property type="entry name" value="Nucleic acid-binding proteins"/>
    <property type="match status" value="2"/>
</dbReference>
<dbReference type="InterPro" id="IPR001900">
    <property type="entry name" value="RNase_II/R"/>
</dbReference>
<evidence type="ECO:0000256" key="1">
    <source>
        <dbReference type="ARBA" id="ARBA00001849"/>
    </source>
</evidence>
<feature type="region of interest" description="Disordered" evidence="9">
    <location>
        <begin position="734"/>
        <end position="815"/>
    </location>
</feature>
<keyword evidence="7 8" id="KW-0694">RNA-binding</keyword>
<dbReference type="NCBIfam" id="TIGR02063">
    <property type="entry name" value="RNase_R"/>
    <property type="match status" value="1"/>
</dbReference>
<dbReference type="GO" id="GO:0005829">
    <property type="term" value="C:cytosol"/>
    <property type="evidence" value="ECO:0007669"/>
    <property type="project" value="TreeGrafter"/>
</dbReference>
<reference evidence="11 12" key="1">
    <citation type="submission" date="2020-10" db="EMBL/GenBank/DDBJ databases">
        <title>Wide distribution of Phycisphaera-like planctomycetes from WD2101 soil group in peatlands and genome analysis of the first cultivated representative.</title>
        <authorList>
            <person name="Dedysh S.N."/>
            <person name="Beletsky A.V."/>
            <person name="Ivanova A."/>
            <person name="Kulichevskaya I.S."/>
            <person name="Suzina N.E."/>
            <person name="Philippov D.A."/>
            <person name="Rakitin A.L."/>
            <person name="Mardanov A.V."/>
            <person name="Ravin N.V."/>
        </authorList>
    </citation>
    <scope>NUCLEOTIDE SEQUENCE [LARGE SCALE GENOMIC DNA]</scope>
    <source>
        <strain evidence="11 12">M1803</strain>
    </source>
</reference>
<dbReference type="CDD" id="cd04471">
    <property type="entry name" value="S1_RNase_R"/>
    <property type="match status" value="1"/>
</dbReference>
<dbReference type="Pfam" id="PF08206">
    <property type="entry name" value="OB_RNB"/>
    <property type="match status" value="1"/>
</dbReference>
<dbReference type="RefSeq" id="WP_206294250.1">
    <property type="nucleotide sequence ID" value="NZ_CP063458.1"/>
</dbReference>
<dbReference type="GO" id="GO:0008859">
    <property type="term" value="F:exoribonuclease II activity"/>
    <property type="evidence" value="ECO:0007669"/>
    <property type="project" value="UniProtKB-UniRule"/>
</dbReference>
<proteinExistence type="inferred from homology"/>
<keyword evidence="5 8" id="KW-0378">Hydrolase</keyword>
<evidence type="ECO:0000256" key="5">
    <source>
        <dbReference type="ARBA" id="ARBA00022801"/>
    </source>
</evidence>
<dbReference type="InterPro" id="IPR004476">
    <property type="entry name" value="RNase_II/RNase_R"/>
</dbReference>
<keyword evidence="12" id="KW-1185">Reference proteome</keyword>
<dbReference type="GO" id="GO:0003723">
    <property type="term" value="F:RNA binding"/>
    <property type="evidence" value="ECO:0007669"/>
    <property type="project" value="UniProtKB-UniRule"/>
</dbReference>